<keyword evidence="3" id="KW-0540">Nuclease</keyword>
<dbReference type="GO" id="GO:0003964">
    <property type="term" value="F:RNA-directed DNA polymerase activity"/>
    <property type="evidence" value="ECO:0007669"/>
    <property type="project" value="UniProtKB-KW"/>
</dbReference>
<dbReference type="GO" id="GO:0035613">
    <property type="term" value="F:RNA stem-loop binding"/>
    <property type="evidence" value="ECO:0007669"/>
    <property type="project" value="TreeGrafter"/>
</dbReference>
<keyword evidence="2" id="KW-0548">Nucleotidyltransferase</keyword>
<evidence type="ECO:0000256" key="4">
    <source>
        <dbReference type="ARBA" id="ARBA00022759"/>
    </source>
</evidence>
<evidence type="ECO:0000256" key="1">
    <source>
        <dbReference type="ARBA" id="ARBA00022679"/>
    </source>
</evidence>
<gene>
    <name evidence="10" type="primary">Ervk7</name>
    <name evidence="10" type="ORF">NOTCIN_R15371</name>
</gene>
<dbReference type="PANTHER" id="PTHR41694">
    <property type="entry name" value="ENDOGENOUS RETROVIRUS GROUP K MEMBER POL PROTEIN"/>
    <property type="match status" value="1"/>
</dbReference>
<dbReference type="InterPro" id="IPR036397">
    <property type="entry name" value="RNaseH_sf"/>
</dbReference>
<dbReference type="GO" id="GO:0004519">
    <property type="term" value="F:endonuclease activity"/>
    <property type="evidence" value="ECO:0007669"/>
    <property type="project" value="UniProtKB-KW"/>
</dbReference>
<feature type="non-terminal residue" evidence="10">
    <location>
        <position position="60"/>
    </location>
</feature>
<organism evidence="10 11">
    <name type="scientific">Notiomystis cincta</name>
    <dbReference type="NCBI Taxonomy" id="366454"/>
    <lineage>
        <taxon>Eukaryota</taxon>
        <taxon>Metazoa</taxon>
        <taxon>Chordata</taxon>
        <taxon>Craniata</taxon>
        <taxon>Vertebrata</taxon>
        <taxon>Euteleostomi</taxon>
        <taxon>Archelosauria</taxon>
        <taxon>Archosauria</taxon>
        <taxon>Dinosauria</taxon>
        <taxon>Saurischia</taxon>
        <taxon>Theropoda</taxon>
        <taxon>Coelurosauria</taxon>
        <taxon>Aves</taxon>
        <taxon>Neognathae</taxon>
        <taxon>Neoaves</taxon>
        <taxon>Telluraves</taxon>
        <taxon>Australaves</taxon>
        <taxon>Passeriformes</taxon>
        <taxon>Notiomystidae</taxon>
        <taxon>Notiomystis</taxon>
    </lineage>
</organism>
<dbReference type="OrthoDB" id="9359997at2759"/>
<keyword evidence="1" id="KW-0808">Transferase</keyword>
<keyword evidence="4" id="KW-0255">Endonuclease</keyword>
<protein>
    <submittedName>
        <fullName evidence="10">POK7 protein</fullName>
    </submittedName>
</protein>
<dbReference type="PROSITE" id="PS50994">
    <property type="entry name" value="INTEGRASE"/>
    <property type="match status" value="1"/>
</dbReference>
<evidence type="ECO:0000256" key="7">
    <source>
        <dbReference type="ARBA" id="ARBA00022918"/>
    </source>
</evidence>
<evidence type="ECO:0000313" key="11">
    <source>
        <dbReference type="Proteomes" id="UP000579558"/>
    </source>
</evidence>
<evidence type="ECO:0000256" key="6">
    <source>
        <dbReference type="ARBA" id="ARBA00022833"/>
    </source>
</evidence>
<evidence type="ECO:0000259" key="9">
    <source>
        <dbReference type="PROSITE" id="PS50994"/>
    </source>
</evidence>
<evidence type="ECO:0000256" key="5">
    <source>
        <dbReference type="ARBA" id="ARBA00022801"/>
    </source>
</evidence>
<keyword evidence="8" id="KW-0511">Multifunctional enzyme</keyword>
<dbReference type="GO" id="GO:0016787">
    <property type="term" value="F:hydrolase activity"/>
    <property type="evidence" value="ECO:0007669"/>
    <property type="project" value="UniProtKB-KW"/>
</dbReference>
<dbReference type="InterPro" id="IPR001584">
    <property type="entry name" value="Integrase_cat-core"/>
</dbReference>
<dbReference type="Proteomes" id="UP000579558">
    <property type="component" value="Unassembled WGS sequence"/>
</dbReference>
<dbReference type="SUPFAM" id="SSF53098">
    <property type="entry name" value="Ribonuclease H-like"/>
    <property type="match status" value="1"/>
</dbReference>
<dbReference type="AlphaFoldDB" id="A0A7K6UXD4"/>
<keyword evidence="6" id="KW-0862">Zinc</keyword>
<keyword evidence="11" id="KW-1185">Reference proteome</keyword>
<feature type="domain" description="Integrase catalytic" evidence="9">
    <location>
        <begin position="1"/>
        <end position="60"/>
    </location>
</feature>
<name>A0A7K6UXD4_9PASS</name>
<keyword evidence="7" id="KW-0695">RNA-directed DNA polymerase</keyword>
<feature type="non-terminal residue" evidence="10">
    <location>
        <position position="1"/>
    </location>
</feature>
<dbReference type="Gene3D" id="3.30.420.10">
    <property type="entry name" value="Ribonuclease H-like superfamily/Ribonuclease H"/>
    <property type="match status" value="1"/>
</dbReference>
<evidence type="ECO:0000256" key="3">
    <source>
        <dbReference type="ARBA" id="ARBA00022722"/>
    </source>
</evidence>
<evidence type="ECO:0000313" key="10">
    <source>
        <dbReference type="EMBL" id="NWX27079.1"/>
    </source>
</evidence>
<dbReference type="PANTHER" id="PTHR41694:SF4">
    <property type="entry name" value="ENDOGENOUS RETROVIRUS GROUP K MEMBER 10 POL PROTEIN-RELATED"/>
    <property type="match status" value="1"/>
</dbReference>
<sequence length="60" mass="6709">THFLQAFAVLGKPLQIKTDNAPAYKGHCATAFFKLWGITHITGVPYNSTGQAIIERRHRD</sequence>
<dbReference type="GO" id="GO:0015074">
    <property type="term" value="P:DNA integration"/>
    <property type="evidence" value="ECO:0007669"/>
    <property type="project" value="InterPro"/>
</dbReference>
<dbReference type="EMBL" id="VZRX01003608">
    <property type="protein sequence ID" value="NWX27079.1"/>
    <property type="molecule type" value="Genomic_DNA"/>
</dbReference>
<keyword evidence="5" id="KW-0378">Hydrolase</keyword>
<evidence type="ECO:0000256" key="8">
    <source>
        <dbReference type="ARBA" id="ARBA00023268"/>
    </source>
</evidence>
<proteinExistence type="predicted"/>
<reference evidence="10 11" key="1">
    <citation type="submission" date="2019-09" db="EMBL/GenBank/DDBJ databases">
        <title>Bird 10,000 Genomes (B10K) Project - Family phase.</title>
        <authorList>
            <person name="Zhang G."/>
        </authorList>
    </citation>
    <scope>NUCLEOTIDE SEQUENCE [LARGE SCALE GENOMIC DNA]</scope>
    <source>
        <strain evidence="10">B10K-DU-029-75</strain>
    </source>
</reference>
<accession>A0A7K6UXD4</accession>
<comment type="caution">
    <text evidence="10">The sequence shown here is derived from an EMBL/GenBank/DDBJ whole genome shotgun (WGS) entry which is preliminary data.</text>
</comment>
<evidence type="ECO:0000256" key="2">
    <source>
        <dbReference type="ARBA" id="ARBA00022695"/>
    </source>
</evidence>
<dbReference type="InterPro" id="IPR012337">
    <property type="entry name" value="RNaseH-like_sf"/>
</dbReference>